<keyword evidence="4" id="KW-0732">Signal</keyword>
<dbReference type="PROSITE" id="PS00170">
    <property type="entry name" value="CSA_PPIASE_1"/>
    <property type="match status" value="1"/>
</dbReference>
<dbReference type="InterPro" id="IPR024936">
    <property type="entry name" value="Cyclophilin-type_PPIase"/>
</dbReference>
<proteinExistence type="inferred from homology"/>
<dbReference type="PROSITE" id="PS50072">
    <property type="entry name" value="CSA_PPIASE_2"/>
    <property type="match status" value="1"/>
</dbReference>
<dbReference type="Proteomes" id="UP001479436">
    <property type="component" value="Unassembled WGS sequence"/>
</dbReference>
<protein>
    <recommendedName>
        <fullName evidence="4">Peptidyl-prolyl cis-trans isomerase</fullName>
        <shortName evidence="4">PPIase</shortName>
        <ecNumber evidence="4">5.2.1.8</ecNumber>
    </recommendedName>
</protein>
<comment type="similarity">
    <text evidence="4">Belongs to the cyclophilin-type PPIase family.</text>
</comment>
<dbReference type="InterPro" id="IPR029000">
    <property type="entry name" value="Cyclophilin-like_dom_sf"/>
</dbReference>
<dbReference type="PIRSF" id="PIRSF001467">
    <property type="entry name" value="Peptidylpro_ismrse"/>
    <property type="match status" value="1"/>
</dbReference>
<evidence type="ECO:0000313" key="6">
    <source>
        <dbReference type="EMBL" id="KAK9708705.1"/>
    </source>
</evidence>
<evidence type="ECO:0000256" key="2">
    <source>
        <dbReference type="ARBA" id="ARBA00023110"/>
    </source>
</evidence>
<dbReference type="Gene3D" id="2.40.100.10">
    <property type="entry name" value="Cyclophilin-like"/>
    <property type="match status" value="1"/>
</dbReference>
<sequence length="199" mass="21620">MIALTKSFLLVLVAACMVTGAPYPHPKVTNKVYLDLTQGGKPLGRVVLGLYGDVVPKTVGNFRSLITGEKGKSLRYSGNSFHRVLRDFIIQAGSITPHGGDSIYGGFFKDENFSLPHDSPGILSMANAGPDSNTSQFFITLKSTPWLDGSYVVFGRVLDGMHVVKSISETPVDQNHKPYESVIIRDCGELKSDGSSNYY</sequence>
<evidence type="ECO:0000256" key="1">
    <source>
        <dbReference type="ARBA" id="ARBA00000971"/>
    </source>
</evidence>
<dbReference type="SUPFAM" id="SSF50891">
    <property type="entry name" value="Cyclophilin-like"/>
    <property type="match status" value="1"/>
</dbReference>
<organism evidence="6 7">
    <name type="scientific">Basidiobolus ranarum</name>
    <dbReference type="NCBI Taxonomy" id="34480"/>
    <lineage>
        <taxon>Eukaryota</taxon>
        <taxon>Fungi</taxon>
        <taxon>Fungi incertae sedis</taxon>
        <taxon>Zoopagomycota</taxon>
        <taxon>Entomophthoromycotina</taxon>
        <taxon>Basidiobolomycetes</taxon>
        <taxon>Basidiobolales</taxon>
        <taxon>Basidiobolaceae</taxon>
        <taxon>Basidiobolus</taxon>
    </lineage>
</organism>
<dbReference type="PRINTS" id="PR00153">
    <property type="entry name" value="CSAPPISMRASE"/>
</dbReference>
<dbReference type="InterPro" id="IPR002130">
    <property type="entry name" value="Cyclophilin-type_PPIase_dom"/>
</dbReference>
<keyword evidence="3 4" id="KW-0413">Isomerase</keyword>
<dbReference type="PANTHER" id="PTHR11071:SF561">
    <property type="entry name" value="PEPTIDYL-PROLYL CIS-TRANS ISOMERASE D-RELATED"/>
    <property type="match status" value="1"/>
</dbReference>
<comment type="catalytic activity">
    <reaction evidence="1 4">
        <text>[protein]-peptidylproline (omega=180) = [protein]-peptidylproline (omega=0)</text>
        <dbReference type="Rhea" id="RHEA:16237"/>
        <dbReference type="Rhea" id="RHEA-COMP:10747"/>
        <dbReference type="Rhea" id="RHEA-COMP:10748"/>
        <dbReference type="ChEBI" id="CHEBI:83833"/>
        <dbReference type="ChEBI" id="CHEBI:83834"/>
        <dbReference type="EC" id="5.2.1.8"/>
    </reaction>
</comment>
<feature type="signal peptide" evidence="4">
    <location>
        <begin position="1"/>
        <end position="20"/>
    </location>
</feature>
<name>A0ABR2VWZ0_9FUNG</name>
<evidence type="ECO:0000256" key="3">
    <source>
        <dbReference type="ARBA" id="ARBA00023235"/>
    </source>
</evidence>
<keyword evidence="7" id="KW-1185">Reference proteome</keyword>
<feature type="domain" description="PPIase cyclophilin-type" evidence="5">
    <location>
        <begin position="33"/>
        <end position="189"/>
    </location>
</feature>
<dbReference type="InterPro" id="IPR020892">
    <property type="entry name" value="Cyclophilin-type_PPIase_CS"/>
</dbReference>
<evidence type="ECO:0000259" key="5">
    <source>
        <dbReference type="PROSITE" id="PS50072"/>
    </source>
</evidence>
<feature type="chain" id="PRO_5044993036" description="Peptidyl-prolyl cis-trans isomerase" evidence="4">
    <location>
        <begin position="21"/>
        <end position="199"/>
    </location>
</feature>
<dbReference type="EC" id="5.2.1.8" evidence="4"/>
<dbReference type="PANTHER" id="PTHR11071">
    <property type="entry name" value="PEPTIDYL-PROLYL CIS-TRANS ISOMERASE"/>
    <property type="match status" value="1"/>
</dbReference>
<keyword evidence="2 4" id="KW-0697">Rotamase</keyword>
<evidence type="ECO:0000256" key="4">
    <source>
        <dbReference type="RuleBase" id="RU363019"/>
    </source>
</evidence>
<dbReference type="Pfam" id="PF00160">
    <property type="entry name" value="Pro_isomerase"/>
    <property type="match status" value="1"/>
</dbReference>
<evidence type="ECO:0000313" key="7">
    <source>
        <dbReference type="Proteomes" id="UP001479436"/>
    </source>
</evidence>
<comment type="caution">
    <text evidence="6">The sequence shown here is derived from an EMBL/GenBank/DDBJ whole genome shotgun (WGS) entry which is preliminary data.</text>
</comment>
<accession>A0ABR2VWZ0</accession>
<dbReference type="EMBL" id="JASJQH010007464">
    <property type="protein sequence ID" value="KAK9708705.1"/>
    <property type="molecule type" value="Genomic_DNA"/>
</dbReference>
<gene>
    <name evidence="6" type="ORF">K7432_009484</name>
</gene>
<reference evidence="6 7" key="1">
    <citation type="submission" date="2023-04" db="EMBL/GenBank/DDBJ databases">
        <title>Genome of Basidiobolus ranarum AG-B5.</title>
        <authorList>
            <person name="Stajich J.E."/>
            <person name="Carter-House D."/>
            <person name="Gryganskyi A."/>
        </authorList>
    </citation>
    <scope>NUCLEOTIDE SEQUENCE [LARGE SCALE GENOMIC DNA]</scope>
    <source>
        <strain evidence="6 7">AG-B5</strain>
    </source>
</reference>
<comment type="function">
    <text evidence="4">PPIases accelerate the folding of proteins. It catalyzes the cis-trans isomerization of proline imidic peptide bonds in oligopeptides.</text>
</comment>